<feature type="compositionally biased region" description="Polar residues" evidence="1">
    <location>
        <begin position="130"/>
        <end position="141"/>
    </location>
</feature>
<feature type="compositionally biased region" description="Polar residues" evidence="1">
    <location>
        <begin position="26"/>
        <end position="41"/>
    </location>
</feature>
<feature type="region of interest" description="Disordered" evidence="1">
    <location>
        <begin position="26"/>
        <end position="55"/>
    </location>
</feature>
<comment type="caution">
    <text evidence="2">The sequence shown here is derived from an EMBL/GenBank/DDBJ whole genome shotgun (WGS) entry which is preliminary data.</text>
</comment>
<feature type="compositionally biased region" description="Low complexity" evidence="1">
    <location>
        <begin position="105"/>
        <end position="121"/>
    </location>
</feature>
<reference evidence="2" key="1">
    <citation type="journal article" date="2020" name="Microb. Genom.">
        <title>Genetic diversity of clinical and environmental Mucorales isolates obtained from an investigation of mucormycosis cases among solid organ transplant recipients.</title>
        <authorList>
            <person name="Nguyen M.H."/>
            <person name="Kaul D."/>
            <person name="Muto C."/>
            <person name="Cheng S.J."/>
            <person name="Richter R.A."/>
            <person name="Bruno V.M."/>
            <person name="Liu G."/>
            <person name="Beyhan S."/>
            <person name="Sundermann A.J."/>
            <person name="Mounaud S."/>
            <person name="Pasculle A.W."/>
            <person name="Nierman W.C."/>
            <person name="Driscoll E."/>
            <person name="Cumbie R."/>
            <person name="Clancy C.J."/>
            <person name="Dupont C.L."/>
        </authorList>
    </citation>
    <scope>NUCLEOTIDE SEQUENCE</scope>
    <source>
        <strain evidence="2">GL11</strain>
    </source>
</reference>
<sequence length="298" mass="33362">MTITETEKVEEKVEKEFVPTQLTGLIMSSSNHQWRQPTSSLSPPPRHPKSKRESIQIPIDYMAEATPRVKPRSIKGQQQSALLRLSLDAECLESPTQSLEEEQESAQSSNISFSSTSSNSNRPTPIRSGTLGNSKRLSDSVTPPLPNSVEEETKRLSLKERRRQTKSLLVSTNTELLTLAIHEKVIDDQDLILKDQSRQEAMMALEGKKTTVAAVQPIVNTQELDKHFKLKDKMCRKSVAHKKAKGLEVISEISRIPETPPYHQQFPPTLISVPSTPNSMDSSLINDCITTQDHVFTN</sequence>
<evidence type="ECO:0000313" key="3">
    <source>
        <dbReference type="Proteomes" id="UP000716291"/>
    </source>
</evidence>
<dbReference type="EMBL" id="JAANQT010000024">
    <property type="protein sequence ID" value="KAG1315770.1"/>
    <property type="molecule type" value="Genomic_DNA"/>
</dbReference>
<accession>A0A9P6XJZ7</accession>
<keyword evidence="3" id="KW-1185">Reference proteome</keyword>
<organism evidence="2 3">
    <name type="scientific">Rhizopus oryzae</name>
    <name type="common">Mucormycosis agent</name>
    <name type="synonym">Rhizopus arrhizus var. delemar</name>
    <dbReference type="NCBI Taxonomy" id="64495"/>
    <lineage>
        <taxon>Eukaryota</taxon>
        <taxon>Fungi</taxon>
        <taxon>Fungi incertae sedis</taxon>
        <taxon>Mucoromycota</taxon>
        <taxon>Mucoromycotina</taxon>
        <taxon>Mucoromycetes</taxon>
        <taxon>Mucorales</taxon>
        <taxon>Mucorineae</taxon>
        <taxon>Rhizopodaceae</taxon>
        <taxon>Rhizopus</taxon>
    </lineage>
</organism>
<evidence type="ECO:0000313" key="2">
    <source>
        <dbReference type="EMBL" id="KAG1315770.1"/>
    </source>
</evidence>
<proteinExistence type="predicted"/>
<dbReference type="OrthoDB" id="2277003at2759"/>
<dbReference type="Proteomes" id="UP000716291">
    <property type="component" value="Unassembled WGS sequence"/>
</dbReference>
<evidence type="ECO:0000256" key="1">
    <source>
        <dbReference type="SAM" id="MobiDB-lite"/>
    </source>
</evidence>
<name>A0A9P6XJZ7_RHIOR</name>
<gene>
    <name evidence="2" type="ORF">G6F64_000408</name>
</gene>
<dbReference type="AlphaFoldDB" id="A0A9P6XJZ7"/>
<protein>
    <submittedName>
        <fullName evidence="2">Uncharacterized protein</fullName>
    </submittedName>
</protein>
<feature type="region of interest" description="Disordered" evidence="1">
    <location>
        <begin position="93"/>
        <end position="158"/>
    </location>
</feature>